<feature type="domain" description="D-isomer specific 2-hydroxyacid dehydrogenase NAD-binding" evidence="3">
    <location>
        <begin position="106"/>
        <end position="275"/>
    </location>
</feature>
<sequence>MIIKNILIVSPMHKEIKRIIESKKVQKNFRYLLEEEVNHDDFIWADAFVSFNTKSTFDYHHVKWVHSLGAGVDRFLFKNNWNENVLLTRTICSFGQRIAEYCLSYILKDLQFHDQFQAYKLQGNWHPITPKLLNEQKIMVFGTGEIGQKMAMIFSSLGVDVYGVSLSGKKKAYFKEVMSINALISRLNEMNYIINTLPLTEETEGLFDETIFMQLSNAGFINVGRGSSLNEKALLNALNQHQVRFAVLDVFAHEPLPEDNPLWNHKHVTITPHISAVTTPNEGVECFIETLKNIEENKPLHNKVDVNKGY</sequence>
<dbReference type="PANTHER" id="PTHR43333">
    <property type="entry name" value="2-HACID_DH_C DOMAIN-CONTAINING PROTEIN"/>
    <property type="match status" value="1"/>
</dbReference>
<keyword evidence="2" id="KW-0520">NAD</keyword>
<organism evidence="4 5">
    <name type="scientific">Metabacillus litoralis</name>
    <dbReference type="NCBI Taxonomy" id="152268"/>
    <lineage>
        <taxon>Bacteria</taxon>
        <taxon>Bacillati</taxon>
        <taxon>Bacillota</taxon>
        <taxon>Bacilli</taxon>
        <taxon>Bacillales</taxon>
        <taxon>Bacillaceae</taxon>
        <taxon>Metabacillus</taxon>
    </lineage>
</organism>
<dbReference type="Pfam" id="PF02826">
    <property type="entry name" value="2-Hacid_dh_C"/>
    <property type="match status" value="1"/>
</dbReference>
<dbReference type="InterPro" id="IPR036291">
    <property type="entry name" value="NAD(P)-bd_dom_sf"/>
</dbReference>
<keyword evidence="5" id="KW-1185">Reference proteome</keyword>
<evidence type="ECO:0000313" key="5">
    <source>
        <dbReference type="Proteomes" id="UP000078534"/>
    </source>
</evidence>
<dbReference type="CDD" id="cd05300">
    <property type="entry name" value="2-Hacid_dh_1"/>
    <property type="match status" value="1"/>
</dbReference>
<evidence type="ECO:0000256" key="1">
    <source>
        <dbReference type="ARBA" id="ARBA00023002"/>
    </source>
</evidence>
<dbReference type="PANTHER" id="PTHR43333:SF1">
    <property type="entry name" value="D-ISOMER SPECIFIC 2-HYDROXYACID DEHYDROGENASE NAD-BINDING DOMAIN-CONTAINING PROTEIN"/>
    <property type="match status" value="1"/>
</dbReference>
<dbReference type="EMBL" id="LWSG01000046">
    <property type="protein sequence ID" value="OAS82147.1"/>
    <property type="molecule type" value="Genomic_DNA"/>
</dbReference>
<dbReference type="InterPro" id="IPR006140">
    <property type="entry name" value="D-isomer_DH_NAD-bd"/>
</dbReference>
<dbReference type="Gene3D" id="3.40.50.720">
    <property type="entry name" value="NAD(P)-binding Rossmann-like Domain"/>
    <property type="match status" value="2"/>
</dbReference>
<evidence type="ECO:0000256" key="2">
    <source>
        <dbReference type="ARBA" id="ARBA00023027"/>
    </source>
</evidence>
<evidence type="ECO:0000313" key="4">
    <source>
        <dbReference type="EMBL" id="OAS82147.1"/>
    </source>
</evidence>
<dbReference type="STRING" id="152268.A6K24_13920"/>
<dbReference type="RefSeq" id="WP_066340776.1">
    <property type="nucleotide sequence ID" value="NZ_LWSG01000046.1"/>
</dbReference>
<accession>A0A179SKB2</accession>
<reference evidence="5" key="1">
    <citation type="submission" date="2016-04" db="EMBL/GenBank/DDBJ databases">
        <authorList>
            <person name="Lyu Z."/>
            <person name="Lyu W."/>
        </authorList>
    </citation>
    <scope>NUCLEOTIDE SEQUENCE [LARGE SCALE GENOMIC DNA]</scope>
    <source>
        <strain evidence="5">C44</strain>
    </source>
</reference>
<dbReference type="SUPFAM" id="SSF51735">
    <property type="entry name" value="NAD(P)-binding Rossmann-fold domains"/>
    <property type="match status" value="1"/>
</dbReference>
<dbReference type="Proteomes" id="UP000078534">
    <property type="component" value="Unassembled WGS sequence"/>
</dbReference>
<dbReference type="OrthoDB" id="9805416at2"/>
<keyword evidence="1" id="KW-0560">Oxidoreductase</keyword>
<name>A0A179SKB2_9BACI</name>
<proteinExistence type="predicted"/>
<dbReference type="GO" id="GO:0016491">
    <property type="term" value="F:oxidoreductase activity"/>
    <property type="evidence" value="ECO:0007669"/>
    <property type="project" value="UniProtKB-KW"/>
</dbReference>
<evidence type="ECO:0000259" key="3">
    <source>
        <dbReference type="Pfam" id="PF02826"/>
    </source>
</evidence>
<dbReference type="AlphaFoldDB" id="A0A179SKB2"/>
<dbReference type="GO" id="GO:0051287">
    <property type="term" value="F:NAD binding"/>
    <property type="evidence" value="ECO:0007669"/>
    <property type="project" value="InterPro"/>
</dbReference>
<protein>
    <submittedName>
        <fullName evidence="4">Dihydrofolate reductase</fullName>
    </submittedName>
</protein>
<comment type="caution">
    <text evidence="4">The sequence shown here is derived from an EMBL/GenBank/DDBJ whole genome shotgun (WGS) entry which is preliminary data.</text>
</comment>
<gene>
    <name evidence="4" type="ORF">A6K24_13920</name>
</gene>